<accession>A0A7H8QPI7</accession>
<evidence type="ECO:0000313" key="2">
    <source>
        <dbReference type="EMBL" id="QKX55766.1"/>
    </source>
</evidence>
<name>A0A7H8QPI7_TALRU</name>
<feature type="region of interest" description="Disordered" evidence="1">
    <location>
        <begin position="1"/>
        <end position="45"/>
    </location>
</feature>
<dbReference type="KEGG" id="trg:TRUGW13939_02864"/>
<keyword evidence="3" id="KW-1185">Reference proteome</keyword>
<dbReference type="Proteomes" id="UP000509510">
    <property type="component" value="Chromosome II"/>
</dbReference>
<feature type="compositionally biased region" description="Basic residues" evidence="1">
    <location>
        <begin position="362"/>
        <end position="371"/>
    </location>
</feature>
<evidence type="ECO:0000256" key="1">
    <source>
        <dbReference type="SAM" id="MobiDB-lite"/>
    </source>
</evidence>
<protein>
    <submittedName>
        <fullName evidence="2">Uncharacterized protein</fullName>
    </submittedName>
</protein>
<dbReference type="RefSeq" id="XP_035341944.1">
    <property type="nucleotide sequence ID" value="XM_035486051.1"/>
</dbReference>
<feature type="compositionally biased region" description="Low complexity" evidence="1">
    <location>
        <begin position="14"/>
        <end position="27"/>
    </location>
</feature>
<sequence length="960" mass="105345">MAYNAVAQLDDLNDAASQSSDSDASHAPGSPVALEPPIESKSAPGEPVVAVAPLASLINRTVSRDYEMVEDDDYEEYAAVDPSLISPATITAPSQSLATVTPNDAPATGAPIVDAVSHPDTTATTTENGLPPSASPGPLARTPSVSSVDLRHPTPDLQSLQGAYVGNIERLEKSAERLSMTSSDLGVELRKLDMEQKRRESTSSSVQQGPESPSRQFSSTSVSNSIIGLNSTARSGGYSPAAFLTSPRGSILSGSRLRSTSLSSPLQDIQEPKPNEDAVQTHEDQDKNVHLSYELPTPELLPEDGTERRELRLVEPTDEIPDRPLTARSTDTYQQATNLFLDFDGVHFVPHPRDPSLSHQPPVRKSKRASTAKHFDKPQAGQDMIYYPAPIPKILNLPQKLSKRPQISEHEKRRTQLLNDALATDKNDGHTIDNPAGKRMSEIPAQLRASAFFDRPAVPLDVKIKNKSAVDTLESILDASARAPVTAFVDHPIVGSAGREVYSTVEKKRSSRMLGEKKDRRSTLQPHDGLDSQSSLGPVHSDVEEHEGRALHGEHSDSGRSRSHSSDVSTSDSSSDEGESADELDRKEEEEYDESKYTGRPTTLLAELQMRKHELKQRNRTAATSFPNGLHSTLLQLDAVAQAQSRQRRQKRVTLAWDTQATNEADEADDEDIPLAMLYASKNPALEERPLGLMERRDMEENEPLSKRRARLRGEVPEAPPNKRSSTMLRVPAAESDSENEGETLAQRIRRLKAEKLDKSKSIISAEFESEIMTELGKLHEPVDPVVPAPKKTQTPSRPREPAAEEEETLGQRRKRLQAEARIRKTQSTADMNARRSMADILQTYPSQHAYGASVDHTQNAHASWNPRTAYQHNRVSTMYTLPPSMMYQAGFGQVPGHDLQAAHGNHAYNTSFMPNAQMGMNVGFAPGLPPLGSAQMNPADVDPRQRDVIDRWRQSVTGL</sequence>
<feature type="compositionally biased region" description="Basic and acidic residues" evidence="1">
    <location>
        <begin position="583"/>
        <end position="597"/>
    </location>
</feature>
<reference evidence="3" key="1">
    <citation type="submission" date="2020-06" db="EMBL/GenBank/DDBJ databases">
        <title>A chromosome-scale genome assembly of Talaromyces rugulosus W13939.</title>
        <authorList>
            <person name="Wang B."/>
            <person name="Guo L."/>
            <person name="Ye K."/>
            <person name="Wang L."/>
        </authorList>
    </citation>
    <scope>NUCLEOTIDE SEQUENCE [LARGE SCALE GENOMIC DNA]</scope>
    <source>
        <strain evidence="3">W13939</strain>
    </source>
</reference>
<evidence type="ECO:0000313" key="3">
    <source>
        <dbReference type="Proteomes" id="UP000509510"/>
    </source>
</evidence>
<feature type="compositionally biased region" description="Polar residues" evidence="1">
    <location>
        <begin position="119"/>
        <end position="128"/>
    </location>
</feature>
<dbReference type="AlphaFoldDB" id="A0A7H8QPI7"/>
<organism evidence="2 3">
    <name type="scientific">Talaromyces rugulosus</name>
    <name type="common">Penicillium rugulosum</name>
    <dbReference type="NCBI Taxonomy" id="121627"/>
    <lineage>
        <taxon>Eukaryota</taxon>
        <taxon>Fungi</taxon>
        <taxon>Dikarya</taxon>
        <taxon>Ascomycota</taxon>
        <taxon>Pezizomycotina</taxon>
        <taxon>Eurotiomycetes</taxon>
        <taxon>Eurotiomycetidae</taxon>
        <taxon>Eurotiales</taxon>
        <taxon>Trichocomaceae</taxon>
        <taxon>Talaromyces</taxon>
        <taxon>Talaromyces sect. Islandici</taxon>
    </lineage>
</organism>
<gene>
    <name evidence="2" type="ORF">TRUGW13939_02864</name>
</gene>
<feature type="region of interest" description="Disordered" evidence="1">
    <location>
        <begin position="782"/>
        <end position="815"/>
    </location>
</feature>
<feature type="region of interest" description="Disordered" evidence="1">
    <location>
        <begin position="194"/>
        <end position="222"/>
    </location>
</feature>
<proteinExistence type="predicted"/>
<feature type="region of interest" description="Disordered" evidence="1">
    <location>
        <begin position="353"/>
        <end position="379"/>
    </location>
</feature>
<feature type="compositionally biased region" description="Polar residues" evidence="1">
    <location>
        <begin position="202"/>
        <end position="222"/>
    </location>
</feature>
<feature type="compositionally biased region" description="Basic and acidic residues" evidence="1">
    <location>
        <begin position="270"/>
        <end position="289"/>
    </location>
</feature>
<feature type="region of interest" description="Disordered" evidence="1">
    <location>
        <begin position="697"/>
        <end position="744"/>
    </location>
</feature>
<dbReference type="EMBL" id="CP055899">
    <property type="protein sequence ID" value="QKX55766.1"/>
    <property type="molecule type" value="Genomic_DNA"/>
</dbReference>
<dbReference type="OrthoDB" id="5288142at2759"/>
<feature type="region of interest" description="Disordered" evidence="1">
    <location>
        <begin position="96"/>
        <end position="161"/>
    </location>
</feature>
<dbReference type="GeneID" id="55990371"/>
<feature type="compositionally biased region" description="Basic and acidic residues" evidence="1">
    <location>
        <begin position="541"/>
        <end position="560"/>
    </location>
</feature>
<feature type="region of interest" description="Disordered" evidence="1">
    <location>
        <begin position="245"/>
        <end position="302"/>
    </location>
</feature>
<feature type="region of interest" description="Disordered" evidence="1">
    <location>
        <begin position="501"/>
        <end position="603"/>
    </location>
</feature>
<feature type="compositionally biased region" description="Low complexity" evidence="1">
    <location>
        <begin position="246"/>
        <end position="266"/>
    </location>
</feature>